<sequence>MKQIHSDIIQFRGSHYDYGRHQGELLKGSLLLPNRRKQWPPSNKNFMINEQEATSILQTFAPRIWEEINGLADALEWNAHDAIREFGGYYLEYTRSGCSIFTREDFMVRNYDSSPQGYEGRFALYQPSDGGYATIGPTMQITGRTDGLNEKGLAMGYNFINRRNSGDGFICNMIGRLILENCADADEAVALLEELPHRRSFSYVLLDRNGKSIVVEASPRSVVSRESAVSTNHFDLLTEENRYQIEDSRRREEVILSQQDTMAEPYSAFRMLNDSDKGVFSKKYTTASGTLHTASYFPASLKVGFALGQDRLPLMLDFKKWLDGERLNAKRVKGRVDTHLPFAHMTEM</sequence>
<dbReference type="SUPFAM" id="SSF56235">
    <property type="entry name" value="N-terminal nucleophile aminohydrolases (Ntn hydrolases)"/>
    <property type="match status" value="1"/>
</dbReference>
<accession>A0A7W8CUG7</accession>
<dbReference type="OrthoDB" id="8617387at2"/>
<dbReference type="PANTHER" id="PTHR34180">
    <property type="entry name" value="PEPTIDASE C45"/>
    <property type="match status" value="1"/>
</dbReference>
<evidence type="ECO:0000313" key="3">
    <source>
        <dbReference type="Proteomes" id="UP000525923"/>
    </source>
</evidence>
<dbReference type="InterPro" id="IPR005079">
    <property type="entry name" value="Peptidase_C45_hydrolase"/>
</dbReference>
<dbReference type="AlphaFoldDB" id="A0A7W8CUG7"/>
<dbReference type="Pfam" id="PF03417">
    <property type="entry name" value="AAT"/>
    <property type="match status" value="1"/>
</dbReference>
<reference evidence="2 3" key="1">
    <citation type="submission" date="2020-08" db="EMBL/GenBank/DDBJ databases">
        <title>Genomic Encyclopedia of Type Strains, Phase IV (KMG-IV): sequencing the most valuable type-strain genomes for metagenomic binning, comparative biology and taxonomic classification.</title>
        <authorList>
            <person name="Goeker M."/>
        </authorList>
    </citation>
    <scope>NUCLEOTIDE SEQUENCE [LARGE SCALE GENOMIC DNA]</scope>
    <source>
        <strain evidence="2 3">DSM 15895</strain>
    </source>
</reference>
<feature type="domain" description="Peptidase C45 hydrolase" evidence="1">
    <location>
        <begin position="105"/>
        <end position="311"/>
    </location>
</feature>
<dbReference type="Gene3D" id="3.60.60.10">
    <property type="entry name" value="Penicillin V Acylase, Chain A"/>
    <property type="match status" value="1"/>
</dbReference>
<proteinExistence type="predicted"/>
<dbReference type="GO" id="GO:0016787">
    <property type="term" value="F:hydrolase activity"/>
    <property type="evidence" value="ECO:0007669"/>
    <property type="project" value="UniProtKB-KW"/>
</dbReference>
<gene>
    <name evidence="2" type="ORF">HNQ44_002524</name>
</gene>
<dbReference type="CDD" id="cd01935">
    <property type="entry name" value="Ntn_CGH_like"/>
    <property type="match status" value="1"/>
</dbReference>
<evidence type="ECO:0000313" key="2">
    <source>
        <dbReference type="EMBL" id="MBB5181079.1"/>
    </source>
</evidence>
<keyword evidence="2" id="KW-0378">Hydrolase</keyword>
<organism evidence="2 3">
    <name type="scientific">Planococcus koreensis</name>
    <dbReference type="NCBI Taxonomy" id="112331"/>
    <lineage>
        <taxon>Bacteria</taxon>
        <taxon>Bacillati</taxon>
        <taxon>Bacillota</taxon>
        <taxon>Bacilli</taxon>
        <taxon>Bacillales</taxon>
        <taxon>Caryophanaceae</taxon>
        <taxon>Planococcus</taxon>
    </lineage>
</organism>
<dbReference type="InterPro" id="IPR047794">
    <property type="entry name" value="C45_proenzyme-like"/>
</dbReference>
<protein>
    <submittedName>
        <fullName evidence="2">Putative choloylglycine hydrolase</fullName>
    </submittedName>
</protein>
<dbReference type="NCBIfam" id="NF040521">
    <property type="entry name" value="C45_proenzyme"/>
    <property type="match status" value="1"/>
</dbReference>
<name>A0A7W8CUG7_9BACL</name>
<dbReference type="RefSeq" id="WP_135504024.1">
    <property type="nucleotide sequence ID" value="NZ_JACHHE010000006.1"/>
</dbReference>
<keyword evidence="3" id="KW-1185">Reference proteome</keyword>
<evidence type="ECO:0000259" key="1">
    <source>
        <dbReference type="Pfam" id="PF03417"/>
    </source>
</evidence>
<dbReference type="EMBL" id="JACHHE010000006">
    <property type="protein sequence ID" value="MBB5181079.1"/>
    <property type="molecule type" value="Genomic_DNA"/>
</dbReference>
<dbReference type="Proteomes" id="UP000525923">
    <property type="component" value="Unassembled WGS sequence"/>
</dbReference>
<dbReference type="InterPro" id="IPR029055">
    <property type="entry name" value="Ntn_hydrolases_N"/>
</dbReference>
<comment type="caution">
    <text evidence="2">The sequence shown here is derived from an EMBL/GenBank/DDBJ whole genome shotgun (WGS) entry which is preliminary data.</text>
</comment>
<dbReference type="InterPro" id="IPR047801">
    <property type="entry name" value="Peptidase_C45"/>
</dbReference>
<dbReference type="PANTHER" id="PTHR34180:SF1">
    <property type="entry name" value="BETA-ALANYL-DOPAMINE_CARCININE HYDROLASE"/>
    <property type="match status" value="1"/>
</dbReference>